<evidence type="ECO:0000259" key="2">
    <source>
        <dbReference type="Pfam" id="PF00534"/>
    </source>
</evidence>
<keyword evidence="1 4" id="KW-0808">Transferase</keyword>
<evidence type="ECO:0000259" key="3">
    <source>
        <dbReference type="Pfam" id="PF13439"/>
    </source>
</evidence>
<organism evidence="4 5">
    <name type="scientific">Fischerella major NIES-592</name>
    <dbReference type="NCBI Taxonomy" id="210994"/>
    <lineage>
        <taxon>Bacteria</taxon>
        <taxon>Bacillati</taxon>
        <taxon>Cyanobacteriota</taxon>
        <taxon>Cyanophyceae</taxon>
        <taxon>Nostocales</taxon>
        <taxon>Hapalosiphonaceae</taxon>
        <taxon>Fischerella</taxon>
    </lineage>
</organism>
<feature type="domain" description="Glycosyltransferase subfamily 4-like N-terminal" evidence="3">
    <location>
        <begin position="6"/>
        <end position="175"/>
    </location>
</feature>
<dbReference type="Pfam" id="PF00534">
    <property type="entry name" value="Glycos_transf_1"/>
    <property type="match status" value="1"/>
</dbReference>
<dbReference type="GO" id="GO:0016757">
    <property type="term" value="F:glycosyltransferase activity"/>
    <property type="evidence" value="ECO:0007669"/>
    <property type="project" value="InterPro"/>
</dbReference>
<gene>
    <name evidence="4" type="ORF">NIES592_08615</name>
</gene>
<reference evidence="4 5" key="1">
    <citation type="submission" date="2016-11" db="EMBL/GenBank/DDBJ databases">
        <title>Draft Genome Sequences of Nine Cyanobacterial Strains from Diverse Habitats.</title>
        <authorList>
            <person name="Zhu T."/>
            <person name="Hou S."/>
            <person name="Lu X."/>
            <person name="Hess W.R."/>
        </authorList>
    </citation>
    <scope>NUCLEOTIDE SEQUENCE [LARGE SCALE GENOMIC DNA]</scope>
    <source>
        <strain evidence="4 5">NIES-592</strain>
    </source>
</reference>
<evidence type="ECO:0000256" key="1">
    <source>
        <dbReference type="ARBA" id="ARBA00022679"/>
    </source>
</evidence>
<dbReference type="Pfam" id="PF13439">
    <property type="entry name" value="Glyco_transf_4"/>
    <property type="match status" value="1"/>
</dbReference>
<dbReference type="SUPFAM" id="SSF53756">
    <property type="entry name" value="UDP-Glycosyltransferase/glycogen phosphorylase"/>
    <property type="match status" value="1"/>
</dbReference>
<comment type="caution">
    <text evidence="4">The sequence shown here is derived from an EMBL/GenBank/DDBJ whole genome shotgun (WGS) entry which is preliminary data.</text>
</comment>
<dbReference type="Gene3D" id="3.40.50.2000">
    <property type="entry name" value="Glycogen Phosphorylase B"/>
    <property type="match status" value="2"/>
</dbReference>
<dbReference type="PANTHER" id="PTHR46401">
    <property type="entry name" value="GLYCOSYLTRANSFERASE WBBK-RELATED"/>
    <property type="match status" value="1"/>
</dbReference>
<dbReference type="RefSeq" id="WP_073555501.1">
    <property type="nucleotide sequence ID" value="NZ_MRCA01000003.1"/>
</dbReference>
<dbReference type="OrthoDB" id="9797829at2"/>
<evidence type="ECO:0000313" key="4">
    <source>
        <dbReference type="EMBL" id="OKH14928.1"/>
    </source>
</evidence>
<proteinExistence type="predicted"/>
<dbReference type="AlphaFoldDB" id="A0A1U7H1W3"/>
<accession>A0A1U7H1W3</accession>
<evidence type="ECO:0000313" key="5">
    <source>
        <dbReference type="Proteomes" id="UP000186391"/>
    </source>
</evidence>
<dbReference type="CDD" id="cd03809">
    <property type="entry name" value="GT4_MtfB-like"/>
    <property type="match status" value="1"/>
</dbReference>
<protein>
    <submittedName>
        <fullName evidence="4">Glycosyl transferase group 1</fullName>
    </submittedName>
</protein>
<dbReference type="InterPro" id="IPR001296">
    <property type="entry name" value="Glyco_trans_1"/>
</dbReference>
<sequence length="384" mass="43579">MRVAIVRRLPKASFSMDVYADGLVSGLKAVRPDWEIIELTPRSYSLTNKKTSWLQGIEKYYERYWRYPATVRQQVADVFHIIDHSDAHIVQWLRKTNQPVVVTCHDLINFIYPENIQDQAKLPVVSMAAWKYAIKGLKQSDRIICVSNHTAKDAMQLLHTPAERIKVVHNGVESDFYPLPVEEISAFRQQQGLRPDTICLLNVGSNHPRKNVTTILQVLEILNSQGMGVHFWKTGADFTKEQKTFIQKHNLNSCIKYLGKPDKNILRQIYNAADILLAPSVYEGFGITILEAMACQTAVISSNVTSLPEVVGDAGILVEPLDVSAMVEAIQHIQQDSSYHQQLIKRGRVRAKEFTWEKAASQVAEVYESLVGMQRDYSLQQSMV</sequence>
<keyword evidence="5" id="KW-1185">Reference proteome</keyword>
<dbReference type="GO" id="GO:0009103">
    <property type="term" value="P:lipopolysaccharide biosynthetic process"/>
    <property type="evidence" value="ECO:0007669"/>
    <property type="project" value="TreeGrafter"/>
</dbReference>
<dbReference type="EMBL" id="MRCA01000003">
    <property type="protein sequence ID" value="OKH14928.1"/>
    <property type="molecule type" value="Genomic_DNA"/>
</dbReference>
<dbReference type="PANTHER" id="PTHR46401:SF2">
    <property type="entry name" value="GLYCOSYLTRANSFERASE WBBK-RELATED"/>
    <property type="match status" value="1"/>
</dbReference>
<dbReference type="InterPro" id="IPR028098">
    <property type="entry name" value="Glyco_trans_4-like_N"/>
</dbReference>
<feature type="domain" description="Glycosyl transferase family 1" evidence="2">
    <location>
        <begin position="186"/>
        <end position="348"/>
    </location>
</feature>
<dbReference type="Proteomes" id="UP000186391">
    <property type="component" value="Unassembled WGS sequence"/>
</dbReference>
<name>A0A1U7H1W3_9CYAN</name>